<dbReference type="GO" id="GO:0006281">
    <property type="term" value="P:DNA repair"/>
    <property type="evidence" value="ECO:0007669"/>
    <property type="project" value="UniProtKB-KW"/>
</dbReference>
<comment type="function">
    <text evidence="14">Plays a role in microtubule organization and/or maintenance for the formation of primary cilia (PC), a microtubule-based structure that protrudes from the surface of epithelial cells. Plays a critical role in G2/M checkpoint and nuclear divisions. A key player in the DNA damage-activated ATR/ATM signaling cascade since it is required for the proper phosphorylation of H2AX, RPA, CHEK2 and CHEK1. Plays a critical role in chromosome segregation, acting as a mediator required for the maintenance of genomic stability through modulation of MDC1, RPA and CHEK1.</text>
</comment>
<gene>
    <name evidence="20" type="primary">LOC113058963</name>
</gene>
<evidence type="ECO:0000256" key="13">
    <source>
        <dbReference type="ARBA" id="ARBA00023306"/>
    </source>
</evidence>
<evidence type="ECO:0000259" key="18">
    <source>
        <dbReference type="PROSITE" id="PS50020"/>
    </source>
</evidence>
<keyword evidence="5" id="KW-0132">Cell division</keyword>
<dbReference type="Gene3D" id="3.30.1470.10">
    <property type="entry name" value="Photosystem I PsaD, reaction center subunit II"/>
    <property type="match status" value="1"/>
</dbReference>
<protein>
    <recommendedName>
        <fullName evidence="16">Centrosomal protein of 164 kDa</fullName>
    </recommendedName>
</protein>
<keyword evidence="6" id="KW-0227">DNA damage</keyword>
<evidence type="ECO:0000256" key="6">
    <source>
        <dbReference type="ARBA" id="ARBA00022763"/>
    </source>
</evidence>
<evidence type="ECO:0000256" key="14">
    <source>
        <dbReference type="ARBA" id="ARBA00056906"/>
    </source>
</evidence>
<evidence type="ECO:0000256" key="9">
    <source>
        <dbReference type="ARBA" id="ARBA00023054"/>
    </source>
</evidence>
<dbReference type="Pfam" id="PF00397">
    <property type="entry name" value="WW"/>
    <property type="match status" value="1"/>
</dbReference>
<evidence type="ECO:0000313" key="20">
    <source>
        <dbReference type="RefSeq" id="XP_026082992.1"/>
    </source>
</evidence>
<feature type="compositionally biased region" description="Low complexity" evidence="17">
    <location>
        <begin position="336"/>
        <end position="349"/>
    </location>
</feature>
<keyword evidence="4" id="KW-0597">Phosphoprotein</keyword>
<keyword evidence="19" id="KW-1185">Reference proteome</keyword>
<keyword evidence="12" id="KW-0539">Nucleus</keyword>
<dbReference type="KEGG" id="caua:113058963"/>
<feature type="compositionally biased region" description="Basic and acidic residues" evidence="17">
    <location>
        <begin position="359"/>
        <end position="420"/>
    </location>
</feature>
<dbReference type="GeneID" id="113058963"/>
<proteinExistence type="predicted"/>
<dbReference type="PANTHER" id="PTHR21715">
    <property type="entry name" value="RH04127P"/>
    <property type="match status" value="1"/>
</dbReference>
<evidence type="ECO:0000256" key="12">
    <source>
        <dbReference type="ARBA" id="ARBA00023242"/>
    </source>
</evidence>
<feature type="region of interest" description="Disordered" evidence="17">
    <location>
        <begin position="291"/>
        <end position="420"/>
    </location>
</feature>
<dbReference type="GO" id="GO:0030030">
    <property type="term" value="P:cell projection organization"/>
    <property type="evidence" value="ECO:0007669"/>
    <property type="project" value="UniProtKB-KW"/>
</dbReference>
<dbReference type="GO" id="GO:0097539">
    <property type="term" value="C:ciliary transition fiber"/>
    <property type="evidence" value="ECO:0007669"/>
    <property type="project" value="UniProtKB-ARBA"/>
</dbReference>
<dbReference type="RefSeq" id="XP_026082992.1">
    <property type="nucleotide sequence ID" value="XM_026227207.1"/>
</dbReference>
<feature type="non-terminal residue" evidence="20">
    <location>
        <position position="420"/>
    </location>
</feature>
<sequence>MTTTGLRIGDQLVLEEDYDENYIPSEQEIHEYAVEIGIDPEREPELLWLAREGMVAPLPTEWKPCQDVSGEVYYFNFSTGQSTWDHPCDEHYRQLVEQERERNQHATAPSALKRDKDKKKKKDKKDKKKDKRKELEEVRAPGVLAPLAPLRALSDAPVAPLRGSGLQPLKTSLRAAAVRSVQEERSAEEDEEISEEERPRDSAGLLQNLHLDLDALGAGLQYEDSEVSVTVPPEERTEPELQDLALSRDHSPEAPSEESEDGGAAASLSSADNVQAGFRSKLSENVFDLLDLSPAVDRKEVKGEADVDRCVDVSDSADRRLLENVMLAETPPSRYAASTSADDIISTSSHDQRPPPSRSRTDTTDREKREREGDERKRQEEMEEEERKRREEREEEERKRREREGDERKRREEREGEERK</sequence>
<evidence type="ECO:0000256" key="17">
    <source>
        <dbReference type="SAM" id="MobiDB-lite"/>
    </source>
</evidence>
<evidence type="ECO:0000256" key="7">
    <source>
        <dbReference type="ARBA" id="ARBA00022776"/>
    </source>
</evidence>
<evidence type="ECO:0000256" key="16">
    <source>
        <dbReference type="ARBA" id="ARBA00067900"/>
    </source>
</evidence>
<feature type="region of interest" description="Disordered" evidence="17">
    <location>
        <begin position="158"/>
        <end position="206"/>
    </location>
</feature>
<comment type="subcellular location">
    <subcellularLocation>
        <location evidence="1">Cytoplasm</location>
        <location evidence="1">Cytoskeleton</location>
        <location evidence="1">Microtubule organizing center</location>
        <location evidence="1">Centrosome</location>
        <location evidence="1">Centriole</location>
    </subcellularLocation>
    <subcellularLocation>
        <location evidence="2">Nucleus</location>
    </subcellularLocation>
</comment>
<evidence type="ECO:0000256" key="5">
    <source>
        <dbReference type="ARBA" id="ARBA00022618"/>
    </source>
</evidence>
<dbReference type="InterPro" id="IPR036020">
    <property type="entry name" value="WW_dom_sf"/>
</dbReference>
<accession>A0A6P6LHK8</accession>
<name>A0A6P6LHK8_CARAU</name>
<evidence type="ECO:0000256" key="15">
    <source>
        <dbReference type="ARBA" id="ARBA00061715"/>
    </source>
</evidence>
<keyword evidence="7" id="KW-0498">Mitosis</keyword>
<evidence type="ECO:0000256" key="4">
    <source>
        <dbReference type="ARBA" id="ARBA00022553"/>
    </source>
</evidence>
<keyword evidence="9" id="KW-0175">Coiled coil</keyword>
<feature type="compositionally biased region" description="Basic and acidic residues" evidence="17">
    <location>
        <begin position="296"/>
        <end position="322"/>
    </location>
</feature>
<dbReference type="OrthoDB" id="6344460at2759"/>
<feature type="region of interest" description="Disordered" evidence="17">
    <location>
        <begin position="224"/>
        <end position="270"/>
    </location>
</feature>
<reference evidence="20" key="1">
    <citation type="submission" date="2025-08" db="UniProtKB">
        <authorList>
            <consortium name="RefSeq"/>
        </authorList>
    </citation>
    <scope>IDENTIFICATION</scope>
    <source>
        <strain evidence="20">Wakin</strain>
        <tissue evidence="20">Muscle</tissue>
    </source>
</reference>
<dbReference type="SUPFAM" id="SSF51045">
    <property type="entry name" value="WW domain"/>
    <property type="match status" value="1"/>
</dbReference>
<dbReference type="PANTHER" id="PTHR21715:SF0">
    <property type="entry name" value="RH04127P"/>
    <property type="match status" value="1"/>
</dbReference>
<dbReference type="CDD" id="cd00201">
    <property type="entry name" value="WW"/>
    <property type="match status" value="1"/>
</dbReference>
<organism evidence="19 20">
    <name type="scientific">Carassius auratus</name>
    <name type="common">Goldfish</name>
    <dbReference type="NCBI Taxonomy" id="7957"/>
    <lineage>
        <taxon>Eukaryota</taxon>
        <taxon>Metazoa</taxon>
        <taxon>Chordata</taxon>
        <taxon>Craniata</taxon>
        <taxon>Vertebrata</taxon>
        <taxon>Euteleostomi</taxon>
        <taxon>Actinopterygii</taxon>
        <taxon>Neopterygii</taxon>
        <taxon>Teleostei</taxon>
        <taxon>Ostariophysi</taxon>
        <taxon>Cypriniformes</taxon>
        <taxon>Cyprinidae</taxon>
        <taxon>Cyprininae</taxon>
        <taxon>Carassius</taxon>
    </lineage>
</organism>
<keyword evidence="3" id="KW-0963">Cytoplasm</keyword>
<keyword evidence="13" id="KW-0131">Cell cycle</keyword>
<evidence type="ECO:0000256" key="10">
    <source>
        <dbReference type="ARBA" id="ARBA00023204"/>
    </source>
</evidence>
<dbReference type="GO" id="GO:0051301">
    <property type="term" value="P:cell division"/>
    <property type="evidence" value="ECO:0007669"/>
    <property type="project" value="UniProtKB-KW"/>
</dbReference>
<feature type="compositionally biased region" description="Acidic residues" evidence="17">
    <location>
        <begin position="186"/>
        <end position="195"/>
    </location>
</feature>
<feature type="compositionally biased region" description="Basic residues" evidence="17">
    <location>
        <begin position="116"/>
        <end position="131"/>
    </location>
</feature>
<dbReference type="InterPro" id="IPR053233">
    <property type="entry name" value="ABRA-related"/>
</dbReference>
<dbReference type="GO" id="GO:0005814">
    <property type="term" value="C:centriole"/>
    <property type="evidence" value="ECO:0007669"/>
    <property type="project" value="UniProtKB-SubCell"/>
</dbReference>
<keyword evidence="11" id="KW-0206">Cytoskeleton</keyword>
<evidence type="ECO:0000256" key="2">
    <source>
        <dbReference type="ARBA" id="ARBA00004123"/>
    </source>
</evidence>
<dbReference type="GO" id="GO:0005634">
    <property type="term" value="C:nucleus"/>
    <property type="evidence" value="ECO:0007669"/>
    <property type="project" value="UniProtKB-SubCell"/>
</dbReference>
<keyword evidence="10" id="KW-0234">DNA repair</keyword>
<feature type="region of interest" description="Disordered" evidence="17">
    <location>
        <begin position="98"/>
        <end position="137"/>
    </location>
</feature>
<dbReference type="AlphaFoldDB" id="A0A6P6LHK8"/>
<dbReference type="SMART" id="SM00456">
    <property type="entry name" value="WW"/>
    <property type="match status" value="1"/>
</dbReference>
<dbReference type="PROSITE" id="PS01159">
    <property type="entry name" value="WW_DOMAIN_1"/>
    <property type="match status" value="1"/>
</dbReference>
<comment type="subunit">
    <text evidence="15">Interacts (via N-terminus) with ATRIP. Interacts with ATM, ATR and MDC1. Interacts with XPA (via N-terminus) upon UV irradiation. Interacts with CEP83, CCDC92, TTBK2, DVL3, NPHP3 and weakly with NPHP4. Interacts with DZIP1.</text>
</comment>
<evidence type="ECO:0000256" key="3">
    <source>
        <dbReference type="ARBA" id="ARBA00022490"/>
    </source>
</evidence>
<evidence type="ECO:0000256" key="8">
    <source>
        <dbReference type="ARBA" id="ARBA00022794"/>
    </source>
</evidence>
<evidence type="ECO:0000256" key="1">
    <source>
        <dbReference type="ARBA" id="ARBA00004114"/>
    </source>
</evidence>
<evidence type="ECO:0000256" key="11">
    <source>
        <dbReference type="ARBA" id="ARBA00023212"/>
    </source>
</evidence>
<dbReference type="InterPro" id="IPR001202">
    <property type="entry name" value="WW_dom"/>
</dbReference>
<dbReference type="PROSITE" id="PS50020">
    <property type="entry name" value="WW_DOMAIN_2"/>
    <property type="match status" value="1"/>
</dbReference>
<feature type="domain" description="WW" evidence="18">
    <location>
        <begin position="56"/>
        <end position="89"/>
    </location>
</feature>
<evidence type="ECO:0000313" key="19">
    <source>
        <dbReference type="Proteomes" id="UP000515129"/>
    </source>
</evidence>
<dbReference type="FunFam" id="3.30.1470.10:FF:000001">
    <property type="entry name" value="Centrosomal protein of 164 kDa"/>
    <property type="match status" value="1"/>
</dbReference>
<keyword evidence="8" id="KW-0970">Cilium biogenesis/degradation</keyword>
<dbReference type="Proteomes" id="UP000515129">
    <property type="component" value="Chromosome 40"/>
</dbReference>